<dbReference type="PANTHER" id="PTHR23407">
    <property type="entry name" value="ATPASE INHIBITOR/5-FORMYLTETRAHYDROFOLATE CYCLO-LIGASE"/>
    <property type="match status" value="1"/>
</dbReference>
<sequence length="200" mass="23204">MTALRTPFIMLMPSISNQALRQQIRKQILEIRSQLSEQQQENASQHIIRPALQWIEHYQAEHLAFYLPFNHEISPLALMEKLKNLRKSIYLPVIHPFTRGNLLFFKYDEDTVMQTHRFGMLQPKLDVRKLIPLTELDIIFTPLVACDKNNGRLGYGGGFYDRTLIQAKKAKSVGLAHRCQYVDSLPLEAWDIPLDHIILG</sequence>
<evidence type="ECO:0000256" key="4">
    <source>
        <dbReference type="RuleBase" id="RU361279"/>
    </source>
</evidence>
<keyword evidence="4" id="KW-0460">Magnesium</keyword>
<accession>A0ABP2GRG2</accession>
<dbReference type="PIRSF" id="PIRSF006806">
    <property type="entry name" value="FTHF_cligase"/>
    <property type="match status" value="1"/>
</dbReference>
<keyword evidence="2 4" id="KW-0547">Nucleotide-binding</keyword>
<keyword evidence="3 4" id="KW-0067">ATP-binding</keyword>
<keyword evidence="4" id="KW-0479">Metal-binding</keyword>
<dbReference type="Gene3D" id="3.40.50.10420">
    <property type="entry name" value="NagB/RpiA/CoA transferase-like"/>
    <property type="match status" value="1"/>
</dbReference>
<gene>
    <name evidence="5" type="ORF">AM202_05859</name>
</gene>
<dbReference type="Pfam" id="PF01812">
    <property type="entry name" value="5-FTHF_cyc-lig"/>
    <property type="match status" value="1"/>
</dbReference>
<comment type="catalytic activity">
    <reaction evidence="4">
        <text>(6S)-5-formyl-5,6,7,8-tetrahydrofolate + ATP = (6R)-5,10-methenyltetrahydrofolate + ADP + phosphate</text>
        <dbReference type="Rhea" id="RHEA:10488"/>
        <dbReference type="ChEBI" id="CHEBI:30616"/>
        <dbReference type="ChEBI" id="CHEBI:43474"/>
        <dbReference type="ChEBI" id="CHEBI:57455"/>
        <dbReference type="ChEBI" id="CHEBI:57457"/>
        <dbReference type="ChEBI" id="CHEBI:456216"/>
        <dbReference type="EC" id="6.3.3.2"/>
    </reaction>
</comment>
<protein>
    <recommendedName>
        <fullName evidence="4">5-formyltetrahydrofolate cyclo-ligase</fullName>
        <ecNumber evidence="4">6.3.3.2</ecNumber>
    </recommendedName>
</protein>
<evidence type="ECO:0000256" key="2">
    <source>
        <dbReference type="ARBA" id="ARBA00022741"/>
    </source>
</evidence>
<name>A0ABP2GRG2_9PAST</name>
<dbReference type="PANTHER" id="PTHR23407:SF1">
    <property type="entry name" value="5-FORMYLTETRAHYDROFOLATE CYCLO-LIGASE"/>
    <property type="match status" value="1"/>
</dbReference>
<evidence type="ECO:0000313" key="5">
    <source>
        <dbReference type="EMBL" id="EEV24458.1"/>
    </source>
</evidence>
<dbReference type="EMBL" id="ACFT01000046">
    <property type="protein sequence ID" value="EEV24458.1"/>
    <property type="molecule type" value="Genomic_DNA"/>
</dbReference>
<evidence type="ECO:0000256" key="1">
    <source>
        <dbReference type="ARBA" id="ARBA00010638"/>
    </source>
</evidence>
<dbReference type="EC" id="6.3.3.2" evidence="4"/>
<dbReference type="InterPro" id="IPR024185">
    <property type="entry name" value="FTHF_cligase-like_sf"/>
</dbReference>
<dbReference type="NCBIfam" id="TIGR02727">
    <property type="entry name" value="MTHFS_bact"/>
    <property type="match status" value="1"/>
</dbReference>
<dbReference type="Proteomes" id="UP000003394">
    <property type="component" value="Unassembled WGS sequence"/>
</dbReference>
<proteinExistence type="inferred from homology"/>
<dbReference type="InterPro" id="IPR002698">
    <property type="entry name" value="FTHF_cligase"/>
</dbReference>
<dbReference type="SUPFAM" id="SSF100950">
    <property type="entry name" value="NagB/RpiA/CoA transferase-like"/>
    <property type="match status" value="1"/>
</dbReference>
<comment type="cofactor">
    <cofactor evidence="4">
        <name>Mg(2+)</name>
        <dbReference type="ChEBI" id="CHEBI:18420"/>
    </cofactor>
</comment>
<reference evidence="5 6" key="1">
    <citation type="journal article" date="2010" name="Vet. Microbiol.">
        <title>Production of haemolysins by strains of the Actinobacillus minor/porcitonsillarum complex.</title>
        <authorList>
            <person name="Arya G."/>
            <person name="Niven D.F."/>
        </authorList>
    </citation>
    <scope>NUCLEOTIDE SEQUENCE [LARGE SCALE GENOMIC DNA]</scope>
    <source>
        <strain evidence="6">strain 202</strain>
    </source>
</reference>
<evidence type="ECO:0000256" key="3">
    <source>
        <dbReference type="ARBA" id="ARBA00022840"/>
    </source>
</evidence>
<comment type="similarity">
    <text evidence="1 4">Belongs to the 5-formyltetrahydrofolate cyclo-ligase family.</text>
</comment>
<evidence type="ECO:0000313" key="6">
    <source>
        <dbReference type="Proteomes" id="UP000003394"/>
    </source>
</evidence>
<comment type="caution">
    <text evidence="5">The sequence shown here is derived from an EMBL/GenBank/DDBJ whole genome shotgun (WGS) entry which is preliminary data.</text>
</comment>
<dbReference type="InterPro" id="IPR037171">
    <property type="entry name" value="NagB/RpiA_transferase-like"/>
</dbReference>
<organism evidence="5 6">
    <name type="scientific">Actinobacillus minor 202</name>
    <dbReference type="NCBI Taxonomy" id="591023"/>
    <lineage>
        <taxon>Bacteria</taxon>
        <taxon>Pseudomonadati</taxon>
        <taxon>Pseudomonadota</taxon>
        <taxon>Gammaproteobacteria</taxon>
        <taxon>Pasteurellales</taxon>
        <taxon>Pasteurellaceae</taxon>
        <taxon>Actinobacillus</taxon>
    </lineage>
</organism>
<keyword evidence="6" id="KW-1185">Reference proteome</keyword>